<organism evidence="2 3">
    <name type="scientific">Cytobacillus solani</name>
    <dbReference type="NCBI Taxonomy" id="1637975"/>
    <lineage>
        <taxon>Bacteria</taxon>
        <taxon>Bacillati</taxon>
        <taxon>Bacillota</taxon>
        <taxon>Bacilli</taxon>
        <taxon>Bacillales</taxon>
        <taxon>Bacillaceae</taxon>
        <taxon>Cytobacillus</taxon>
    </lineage>
</organism>
<dbReference type="SUPFAM" id="SSF159006">
    <property type="entry name" value="YopX-like"/>
    <property type="match status" value="1"/>
</dbReference>
<name>A0A0Q3QTG5_9BACI</name>
<gene>
    <name evidence="2" type="ORF">AN957_22200</name>
</gene>
<evidence type="ECO:0000313" key="3">
    <source>
        <dbReference type="Proteomes" id="UP000050996"/>
    </source>
</evidence>
<protein>
    <recommendedName>
        <fullName evidence="1">YopX protein domain-containing protein</fullName>
    </recommendedName>
</protein>
<dbReference type="PATRIC" id="fig|1637975.4.peg.4427"/>
<dbReference type="InterPro" id="IPR023385">
    <property type="entry name" value="YopX-like_C"/>
</dbReference>
<dbReference type="Pfam" id="PF09643">
    <property type="entry name" value="YopX"/>
    <property type="match status" value="1"/>
</dbReference>
<dbReference type="EMBL" id="LJIX01000006">
    <property type="protein sequence ID" value="KQL21014.1"/>
    <property type="molecule type" value="Genomic_DNA"/>
</dbReference>
<comment type="caution">
    <text evidence="2">The sequence shown here is derived from an EMBL/GenBank/DDBJ whole genome shotgun (WGS) entry which is preliminary data.</text>
</comment>
<dbReference type="NCBIfam" id="TIGR01671">
    <property type="entry name" value="phage_TIGR01671"/>
    <property type="match status" value="1"/>
</dbReference>
<dbReference type="InterPro" id="IPR010024">
    <property type="entry name" value="CHP16711"/>
</dbReference>
<dbReference type="Proteomes" id="UP000050996">
    <property type="component" value="Unassembled WGS sequence"/>
</dbReference>
<dbReference type="InterPro" id="IPR019096">
    <property type="entry name" value="YopX_protein"/>
</dbReference>
<evidence type="ECO:0000259" key="1">
    <source>
        <dbReference type="Pfam" id="PF09643"/>
    </source>
</evidence>
<feature type="domain" description="YopX protein" evidence="1">
    <location>
        <begin position="22"/>
        <end position="117"/>
    </location>
</feature>
<dbReference type="Gene3D" id="2.30.30.290">
    <property type="entry name" value="YopX-like domains"/>
    <property type="match status" value="1"/>
</dbReference>
<dbReference type="AlphaFoldDB" id="A0A0Q3QTG5"/>
<proteinExistence type="predicted"/>
<reference evidence="2 3" key="1">
    <citation type="submission" date="2015-09" db="EMBL/GenBank/DDBJ databases">
        <title>Genome sequencing project for genomic taxonomy and phylogenomics of Bacillus-like bacteria.</title>
        <authorList>
            <person name="Liu B."/>
            <person name="Wang J."/>
            <person name="Zhu Y."/>
            <person name="Liu G."/>
            <person name="Chen Q."/>
            <person name="Chen Z."/>
            <person name="Lan J."/>
            <person name="Che J."/>
            <person name="Ge C."/>
            <person name="Shi H."/>
            <person name="Pan Z."/>
            <person name="Liu X."/>
        </authorList>
    </citation>
    <scope>NUCLEOTIDE SEQUENCE [LARGE SCALE GENOMIC DNA]</scope>
    <source>
        <strain evidence="2 3">FJAT-18043</strain>
    </source>
</reference>
<accession>A0A0Q3QTG5</accession>
<sequence length="119" mass="13746">MVGNFDGQQGDWCHFSLDGKYGDVILRQYSGLRDKNGKEIYEGDIIKKKFKDREIGEFYAIGQVVFGKWYAGFTVPYNYHGYNKLERLSSSEDKDGWVVANRDMEVIGNIYENPELINS</sequence>
<keyword evidence="3" id="KW-1185">Reference proteome</keyword>
<evidence type="ECO:0000313" key="2">
    <source>
        <dbReference type="EMBL" id="KQL21014.1"/>
    </source>
</evidence>